<protein>
    <submittedName>
        <fullName evidence="1">Uncharacterized protein</fullName>
    </submittedName>
</protein>
<evidence type="ECO:0000313" key="1">
    <source>
        <dbReference type="EMBL" id="CCW34777.1"/>
    </source>
</evidence>
<evidence type="ECO:0000313" key="2">
    <source>
        <dbReference type="Proteomes" id="UP000014227"/>
    </source>
</evidence>
<proteinExistence type="predicted"/>
<gene>
    <name evidence="1" type="ORF">CCALI_00955</name>
</gene>
<dbReference type="KEGG" id="ccz:CCALI_00955"/>
<accession>S0ETH8</accession>
<dbReference type="Proteomes" id="UP000014227">
    <property type="component" value="Chromosome I"/>
</dbReference>
<reference evidence="2" key="1">
    <citation type="submission" date="2013-03" db="EMBL/GenBank/DDBJ databases">
        <title>Genome sequence of Chthonomonas calidirosea, the first sequenced genome from the Armatimonadetes phylum (formally candidate division OP10).</title>
        <authorList>
            <person name="Lee K.C.Y."/>
            <person name="Morgan X.C."/>
            <person name="Dunfield P.F."/>
            <person name="Tamas I."/>
            <person name="Houghton K.M."/>
            <person name="Vyssotski M."/>
            <person name="Ryan J.L.J."/>
            <person name="Lagutin K."/>
            <person name="McDonald I.R."/>
            <person name="Stott M.B."/>
        </authorList>
    </citation>
    <scope>NUCLEOTIDE SEQUENCE [LARGE SCALE GENOMIC DNA]</scope>
    <source>
        <strain evidence="2">DSM 23976 / ICMP 18418 / T49</strain>
    </source>
</reference>
<dbReference type="EMBL" id="HF951689">
    <property type="protein sequence ID" value="CCW34777.1"/>
    <property type="molecule type" value="Genomic_DNA"/>
</dbReference>
<organism evidence="1 2">
    <name type="scientific">Chthonomonas calidirosea (strain DSM 23976 / ICMP 18418 / T49)</name>
    <dbReference type="NCBI Taxonomy" id="1303518"/>
    <lineage>
        <taxon>Bacteria</taxon>
        <taxon>Bacillati</taxon>
        <taxon>Armatimonadota</taxon>
        <taxon>Chthonomonadia</taxon>
        <taxon>Chthonomonadales</taxon>
        <taxon>Chthonomonadaceae</taxon>
        <taxon>Chthonomonas</taxon>
    </lineage>
</organism>
<dbReference type="InParanoid" id="S0ETH8"/>
<dbReference type="HOGENOM" id="CLU_2804665_0_0_0"/>
<sequence>MPRHRSLNLRKFIDSIPEPLIEEYFGQKVGGGVPLLPRLVARQSRKNHSADFIFSVLSWTRLPLPRN</sequence>
<dbReference type="AlphaFoldDB" id="S0ETH8"/>
<name>S0ETH8_CHTCT</name>
<keyword evidence="2" id="KW-1185">Reference proteome</keyword>